<evidence type="ECO:0000313" key="2">
    <source>
        <dbReference type="Proteomes" id="UP000271683"/>
    </source>
</evidence>
<evidence type="ECO:0008006" key="3">
    <source>
        <dbReference type="Google" id="ProtNLM"/>
    </source>
</evidence>
<organism evidence="1 2">
    <name type="scientific">Couchioplanes caeruleus</name>
    <dbReference type="NCBI Taxonomy" id="56438"/>
    <lineage>
        <taxon>Bacteria</taxon>
        <taxon>Bacillati</taxon>
        <taxon>Actinomycetota</taxon>
        <taxon>Actinomycetes</taxon>
        <taxon>Micromonosporales</taxon>
        <taxon>Micromonosporaceae</taxon>
        <taxon>Couchioplanes</taxon>
    </lineage>
</organism>
<accession>A0A3N1GBT3</accession>
<dbReference type="AlphaFoldDB" id="A0A3N1GBT3"/>
<name>A0A3N1GBT3_9ACTN</name>
<comment type="caution">
    <text evidence="1">The sequence shown here is derived from an EMBL/GenBank/DDBJ whole genome shotgun (WGS) entry which is preliminary data.</text>
</comment>
<dbReference type="Proteomes" id="UP000271683">
    <property type="component" value="Unassembled WGS sequence"/>
</dbReference>
<dbReference type="EMBL" id="RJKL01000001">
    <property type="protein sequence ID" value="ROP27644.1"/>
    <property type="molecule type" value="Genomic_DNA"/>
</dbReference>
<proteinExistence type="predicted"/>
<reference evidence="1 2" key="1">
    <citation type="submission" date="2018-11" db="EMBL/GenBank/DDBJ databases">
        <title>Sequencing the genomes of 1000 actinobacteria strains.</title>
        <authorList>
            <person name="Klenk H.-P."/>
        </authorList>
    </citation>
    <scope>NUCLEOTIDE SEQUENCE [LARGE SCALE GENOMIC DNA]</scope>
    <source>
        <strain evidence="1 2">DSM 43634</strain>
    </source>
</reference>
<evidence type="ECO:0000313" key="1">
    <source>
        <dbReference type="EMBL" id="ROP27644.1"/>
    </source>
</evidence>
<sequence length="467" mass="52080">MVALTVRRSPRSLTRSVRLWWLGKRRPQPWKAVLTPVVASIRLRSTRLEIGHHRVFNVGSDQLPRLLIALRDDAVEHSVGETRYRMPAQQIADRLDLLGIGPAEAEAAFDAKLTQSLSAGGKDREVSDLDILYPDPLWEETEKRWRHFEDHARQELILLNLDLPKWISLVRAAAKREAHRGLMVGIAPDRIEWLVGLLRDLDCLIAFRLLLLAFPREEVTLRIPNDLLSQPLTNATTAVSDSLRAFQAAGSKYSPTVVLTEGSTDVAILRAALQVLYPHMSDLIKFMDFRSPAKPEGGASALVRMVKAFSSAGVSNRVVALFDNDTAAEHELRSLNQRDVADNIAIRRYPTLDLGREYPTVDPPGSRMSAGGMLRTTDVNGVACSIEMYVGRDVLTGDDGNLLPVELKGFDGRLGRYQGEVTNKRAIQRNFQRKAEAAIARGGPLPDEDWAELDRIIRIIIDAHHGQ</sequence>
<gene>
    <name evidence="1" type="ORF">EDD30_0331</name>
</gene>
<protein>
    <recommendedName>
        <fullName evidence="3">HEPN/Toprim N-terminal domain-containing protein</fullName>
    </recommendedName>
</protein>